<accession>A0A7C4Q2T1</accession>
<gene>
    <name evidence="1" type="ORF">ENT17_04755</name>
</gene>
<dbReference type="EMBL" id="DSXR01000051">
    <property type="protein sequence ID" value="HGS86910.1"/>
    <property type="molecule type" value="Genomic_DNA"/>
</dbReference>
<reference evidence="1" key="1">
    <citation type="journal article" date="2020" name="mSystems">
        <title>Genome- and Community-Level Interaction Insights into Carbon Utilization and Element Cycling Functions of Hydrothermarchaeota in Hydrothermal Sediment.</title>
        <authorList>
            <person name="Zhou Z."/>
            <person name="Liu Y."/>
            <person name="Xu W."/>
            <person name="Pan J."/>
            <person name="Luo Z.H."/>
            <person name="Li M."/>
        </authorList>
    </citation>
    <scope>NUCLEOTIDE SEQUENCE [LARGE SCALE GENOMIC DNA]</scope>
    <source>
        <strain evidence="1">SpSt-556</strain>
    </source>
</reference>
<sequence>MAFLYVLKGGVAMLNKSIHSRQKLSKVKPSFGKNSHFQQPMESTVFEVFMRNGAYRVDYLNSEMFGTSQSLAMYVSGSLSVGHPYSRAAKRCLLTGLMMIREMNQLASLVAVYMDTAESDSSNRPALAQLRQDGAAGVFRRLLIVCEERVEKIHLMGQDWQKSLGDLSDCEILVADFERVWLIKRAKASFLGLSGIESDPVVILE</sequence>
<name>A0A7C4Q2T1_9CHLR</name>
<evidence type="ECO:0000313" key="1">
    <source>
        <dbReference type="EMBL" id="HGS86910.1"/>
    </source>
</evidence>
<organism evidence="1">
    <name type="scientific">Bellilinea caldifistulae</name>
    <dbReference type="NCBI Taxonomy" id="360411"/>
    <lineage>
        <taxon>Bacteria</taxon>
        <taxon>Bacillati</taxon>
        <taxon>Chloroflexota</taxon>
        <taxon>Anaerolineae</taxon>
        <taxon>Anaerolineales</taxon>
        <taxon>Anaerolineaceae</taxon>
        <taxon>Bellilinea</taxon>
    </lineage>
</organism>
<comment type="caution">
    <text evidence="1">The sequence shown here is derived from an EMBL/GenBank/DDBJ whole genome shotgun (WGS) entry which is preliminary data.</text>
</comment>
<dbReference type="AlphaFoldDB" id="A0A7C4Q2T1"/>
<proteinExistence type="predicted"/>
<protein>
    <submittedName>
        <fullName evidence="1">Uncharacterized protein</fullName>
    </submittedName>
</protein>